<feature type="chain" id="PRO_5041354464" description="FecR protein domain-containing protein" evidence="2">
    <location>
        <begin position="20"/>
        <end position="298"/>
    </location>
</feature>
<evidence type="ECO:0000256" key="2">
    <source>
        <dbReference type="SAM" id="SignalP"/>
    </source>
</evidence>
<proteinExistence type="predicted"/>
<evidence type="ECO:0000256" key="1">
    <source>
        <dbReference type="SAM" id="MobiDB-lite"/>
    </source>
</evidence>
<protein>
    <recommendedName>
        <fullName evidence="5">FecR protein domain-containing protein</fullName>
    </recommendedName>
</protein>
<dbReference type="Proteomes" id="UP000294772">
    <property type="component" value="Unassembled WGS sequence"/>
</dbReference>
<dbReference type="AlphaFoldDB" id="A0AA46DI12"/>
<reference evidence="3 4" key="1">
    <citation type="submission" date="2019-03" db="EMBL/GenBank/DDBJ databases">
        <title>Genomic Encyclopedia of Type Strains, Phase IV (KMG-IV): sequencing the most valuable type-strain genomes for metagenomic binning, comparative biology and taxonomic classification.</title>
        <authorList>
            <person name="Goeker M."/>
        </authorList>
    </citation>
    <scope>NUCLEOTIDE SEQUENCE [LARGE SCALE GENOMIC DNA]</scope>
    <source>
        <strain evidence="3 4">DSM 15264</strain>
    </source>
</reference>
<sequence>MFRRAMLLLTCWLPAVTLAAGAEAVVTIQEGEASLVRGVNRLAIAEGVRLHRQDVVETGASTGLLRLEFADGTIADLGPDTAILLAPRLRVARGERRPDRLYLLRGWIKLTPAAGQPAAFASPQVDLQASEGVTVSYVSAAESIVFAESGGAALTVRQDGKAAARVSLRNGEAHARRGAAPGDVQPRPPADMLERMPRAFRDSLPARIGRYQDQEVLPQERGTVDYDAIRPWLQAERAVRLPLVNRWKPLAEDDDAFRRQLVTHMRAHPEWDRVLFPEKYLPRPPVAASGPVAVPASR</sequence>
<comment type="caution">
    <text evidence="3">The sequence shown here is derived from an EMBL/GenBank/DDBJ whole genome shotgun (WGS) entry which is preliminary data.</text>
</comment>
<accession>A0AA46DI12</accession>
<name>A0AA46DI12_9BURK</name>
<evidence type="ECO:0000313" key="3">
    <source>
        <dbReference type="EMBL" id="TCP09930.1"/>
    </source>
</evidence>
<dbReference type="EMBL" id="SLXF01000001">
    <property type="protein sequence ID" value="TCP09930.1"/>
    <property type="molecule type" value="Genomic_DNA"/>
</dbReference>
<gene>
    <name evidence="3" type="ORF">EV676_101513</name>
</gene>
<dbReference type="RefSeq" id="WP_132763300.1">
    <property type="nucleotide sequence ID" value="NZ_CP064338.1"/>
</dbReference>
<keyword evidence="2" id="KW-0732">Signal</keyword>
<evidence type="ECO:0008006" key="5">
    <source>
        <dbReference type="Google" id="ProtNLM"/>
    </source>
</evidence>
<feature type="signal peptide" evidence="2">
    <location>
        <begin position="1"/>
        <end position="19"/>
    </location>
</feature>
<evidence type="ECO:0000313" key="4">
    <source>
        <dbReference type="Proteomes" id="UP000294772"/>
    </source>
</evidence>
<feature type="region of interest" description="Disordered" evidence="1">
    <location>
        <begin position="170"/>
        <end position="191"/>
    </location>
</feature>
<organism evidence="3 4">
    <name type="scientific">Caldimonas thermodepolymerans</name>
    <dbReference type="NCBI Taxonomy" id="215580"/>
    <lineage>
        <taxon>Bacteria</taxon>
        <taxon>Pseudomonadati</taxon>
        <taxon>Pseudomonadota</taxon>
        <taxon>Betaproteobacteria</taxon>
        <taxon>Burkholderiales</taxon>
        <taxon>Sphaerotilaceae</taxon>
        <taxon>Caldimonas</taxon>
    </lineage>
</organism>